<dbReference type="EMBL" id="SJPT01000004">
    <property type="protein sequence ID" value="TWU23093.1"/>
    <property type="molecule type" value="Genomic_DNA"/>
</dbReference>
<gene>
    <name evidence="2" type="ORF">Pla52o_26270</name>
</gene>
<keyword evidence="1" id="KW-0472">Membrane</keyword>
<evidence type="ECO:0000313" key="3">
    <source>
        <dbReference type="Proteomes" id="UP000316304"/>
    </source>
</evidence>
<feature type="transmembrane region" description="Helical" evidence="1">
    <location>
        <begin position="28"/>
        <end position="49"/>
    </location>
</feature>
<proteinExistence type="predicted"/>
<protein>
    <submittedName>
        <fullName evidence="2">Uncharacterized protein</fullName>
    </submittedName>
</protein>
<accession>A0A5C6CDX7</accession>
<dbReference type="AlphaFoldDB" id="A0A5C6CDX7"/>
<dbReference type="Proteomes" id="UP000316304">
    <property type="component" value="Unassembled WGS sequence"/>
</dbReference>
<sequence>MLNELLLAFSLSGWFVDASNELTGYFKHMNVTQLGIVSACSVAFGFLCLKGQGIKR</sequence>
<keyword evidence="3" id="KW-1185">Reference proteome</keyword>
<comment type="caution">
    <text evidence="2">The sequence shown here is derived from an EMBL/GenBank/DDBJ whole genome shotgun (WGS) entry which is preliminary data.</text>
</comment>
<evidence type="ECO:0000313" key="2">
    <source>
        <dbReference type="EMBL" id="TWU23093.1"/>
    </source>
</evidence>
<evidence type="ECO:0000256" key="1">
    <source>
        <dbReference type="SAM" id="Phobius"/>
    </source>
</evidence>
<reference evidence="2 3" key="1">
    <citation type="submission" date="2019-02" db="EMBL/GenBank/DDBJ databases">
        <title>Deep-cultivation of Planctomycetes and their phenomic and genomic characterization uncovers novel biology.</title>
        <authorList>
            <person name="Wiegand S."/>
            <person name="Jogler M."/>
            <person name="Boedeker C."/>
            <person name="Pinto D."/>
            <person name="Vollmers J."/>
            <person name="Rivas-Marin E."/>
            <person name="Kohn T."/>
            <person name="Peeters S.H."/>
            <person name="Heuer A."/>
            <person name="Rast P."/>
            <person name="Oberbeckmann S."/>
            <person name="Bunk B."/>
            <person name="Jeske O."/>
            <person name="Meyerdierks A."/>
            <person name="Storesund J.E."/>
            <person name="Kallscheuer N."/>
            <person name="Luecker S."/>
            <person name="Lage O.M."/>
            <person name="Pohl T."/>
            <person name="Merkel B.J."/>
            <person name="Hornburger P."/>
            <person name="Mueller R.-W."/>
            <person name="Bruemmer F."/>
            <person name="Labrenz M."/>
            <person name="Spormann A.M."/>
            <person name="Op Den Camp H."/>
            <person name="Overmann J."/>
            <person name="Amann R."/>
            <person name="Jetten M.S.M."/>
            <person name="Mascher T."/>
            <person name="Medema M.H."/>
            <person name="Devos D.P."/>
            <person name="Kaster A.-K."/>
            <person name="Ovreas L."/>
            <person name="Rohde M."/>
            <person name="Galperin M.Y."/>
            <person name="Jogler C."/>
        </authorList>
    </citation>
    <scope>NUCLEOTIDE SEQUENCE [LARGE SCALE GENOMIC DNA]</scope>
    <source>
        <strain evidence="2 3">Pla52o</strain>
    </source>
</reference>
<keyword evidence="1" id="KW-0812">Transmembrane</keyword>
<dbReference type="RefSeq" id="WP_197169195.1">
    <property type="nucleotide sequence ID" value="NZ_SJPT01000004.1"/>
</dbReference>
<name>A0A5C6CDX7_9BACT</name>
<keyword evidence="1" id="KW-1133">Transmembrane helix</keyword>
<organism evidence="2 3">
    <name type="scientific">Novipirellula galeiformis</name>
    <dbReference type="NCBI Taxonomy" id="2528004"/>
    <lineage>
        <taxon>Bacteria</taxon>
        <taxon>Pseudomonadati</taxon>
        <taxon>Planctomycetota</taxon>
        <taxon>Planctomycetia</taxon>
        <taxon>Pirellulales</taxon>
        <taxon>Pirellulaceae</taxon>
        <taxon>Novipirellula</taxon>
    </lineage>
</organism>